<gene>
    <name evidence="7" type="ORF">H9895_12170</name>
</gene>
<evidence type="ECO:0000256" key="4">
    <source>
        <dbReference type="ARBA" id="ARBA00022827"/>
    </source>
</evidence>
<comment type="similarity">
    <text evidence="2">Belongs to the NADH dehydrogenase family.</text>
</comment>
<proteinExistence type="inferred from homology"/>
<evidence type="ECO:0000259" key="6">
    <source>
        <dbReference type="Pfam" id="PF07992"/>
    </source>
</evidence>
<evidence type="ECO:0000256" key="1">
    <source>
        <dbReference type="ARBA" id="ARBA00001974"/>
    </source>
</evidence>
<comment type="caution">
    <text evidence="7">The sequence shown here is derived from an EMBL/GenBank/DDBJ whole genome shotgun (WGS) entry which is preliminary data.</text>
</comment>
<keyword evidence="4" id="KW-0274">FAD</keyword>
<dbReference type="InterPro" id="IPR023753">
    <property type="entry name" value="FAD/NAD-binding_dom"/>
</dbReference>
<dbReference type="GO" id="GO:0019646">
    <property type="term" value="P:aerobic electron transport chain"/>
    <property type="evidence" value="ECO:0007669"/>
    <property type="project" value="TreeGrafter"/>
</dbReference>
<keyword evidence="5" id="KW-0560">Oxidoreductase</keyword>
<dbReference type="InterPro" id="IPR051169">
    <property type="entry name" value="NADH-Q_oxidoreductase"/>
</dbReference>
<comment type="cofactor">
    <cofactor evidence="1">
        <name>FAD</name>
        <dbReference type="ChEBI" id="CHEBI:57692"/>
    </cofactor>
</comment>
<keyword evidence="3" id="KW-0285">Flavoprotein</keyword>
<protein>
    <submittedName>
        <fullName evidence="7">NAD(P)/FAD-dependent oxidoreductase</fullName>
    </submittedName>
</protein>
<dbReference type="SUPFAM" id="SSF51905">
    <property type="entry name" value="FAD/NAD(P)-binding domain"/>
    <property type="match status" value="2"/>
</dbReference>
<dbReference type="InterPro" id="IPR036188">
    <property type="entry name" value="FAD/NAD-bd_sf"/>
</dbReference>
<feature type="domain" description="FAD/NAD(P)-binding" evidence="6">
    <location>
        <begin position="6"/>
        <end position="323"/>
    </location>
</feature>
<dbReference type="EMBL" id="DXHX01000172">
    <property type="protein sequence ID" value="HIV75823.1"/>
    <property type="molecule type" value="Genomic_DNA"/>
</dbReference>
<dbReference type="PANTHER" id="PTHR42913">
    <property type="entry name" value="APOPTOSIS-INDUCING FACTOR 1"/>
    <property type="match status" value="1"/>
</dbReference>
<dbReference type="GO" id="GO:0003955">
    <property type="term" value="F:NAD(P)H dehydrogenase (quinone) activity"/>
    <property type="evidence" value="ECO:0007669"/>
    <property type="project" value="TreeGrafter"/>
</dbReference>
<dbReference type="Gene3D" id="3.50.50.100">
    <property type="match status" value="1"/>
</dbReference>
<evidence type="ECO:0000256" key="2">
    <source>
        <dbReference type="ARBA" id="ARBA00005272"/>
    </source>
</evidence>
<evidence type="ECO:0000313" key="7">
    <source>
        <dbReference type="EMBL" id="HIV75823.1"/>
    </source>
</evidence>
<accession>A0A9D1TLH8</accession>
<dbReference type="Pfam" id="PF07992">
    <property type="entry name" value="Pyr_redox_2"/>
    <property type="match status" value="1"/>
</dbReference>
<evidence type="ECO:0000256" key="5">
    <source>
        <dbReference type="ARBA" id="ARBA00023002"/>
    </source>
</evidence>
<evidence type="ECO:0000313" key="8">
    <source>
        <dbReference type="Proteomes" id="UP000823937"/>
    </source>
</evidence>
<reference evidence="7" key="2">
    <citation type="submission" date="2021-04" db="EMBL/GenBank/DDBJ databases">
        <authorList>
            <person name="Gilroy R."/>
        </authorList>
    </citation>
    <scope>NUCLEOTIDE SEQUENCE</scope>
    <source>
        <strain evidence="7">CHK169-2315</strain>
    </source>
</reference>
<organism evidence="7 8">
    <name type="scientific">Candidatus Pseudogracilibacillus intestinigallinarum</name>
    <dbReference type="NCBI Taxonomy" id="2838742"/>
    <lineage>
        <taxon>Bacteria</taxon>
        <taxon>Bacillati</taxon>
        <taxon>Bacillota</taxon>
        <taxon>Bacilli</taxon>
        <taxon>Bacillales</taxon>
        <taxon>Bacillaceae</taxon>
        <taxon>Pseudogracilibacillus</taxon>
    </lineage>
</organism>
<sequence>MNSKPKIVVLGAGYAGLKTTKELTKLFTPEEADIILVNKHNYHYESTWLHEVAAGTINPNQARFMISDVINPNRVRLIYDLVEKVDTENQRVVLENGELTYDYLVFALGFETNTFGIKGMAENAFSIVDIESSRLIREHIELKFAQYNNNPESKESDLTILVGGAGFTGIEFVGELAERVPQLCKKYDIDRRKVRIINVEAMPSILPMFDKDLVEYAKKSLADRGVEFRLGTAINECTEDSFIVGDDNEEIKAGTIVWTGGVTGSSVLGESGFELTRGKVTVNSDLRAPGFDNVFVLGDCAWVMDEEAGRPFPPTAQAAMQHADICARNVKSLVHGGPLEDFVFHDRGTVASLGVTDGIGSVFDGKPLKGKAAAAMKKVVDNRSVFLLGGTKTLLKKGKFRPF</sequence>
<dbReference type="PANTHER" id="PTHR42913:SF3">
    <property type="entry name" value="64 KDA MITOCHONDRIAL NADH DEHYDROGENASE (EUROFUNG)"/>
    <property type="match status" value="1"/>
</dbReference>
<reference evidence="7" key="1">
    <citation type="journal article" date="2021" name="PeerJ">
        <title>Extensive microbial diversity within the chicken gut microbiome revealed by metagenomics and culture.</title>
        <authorList>
            <person name="Gilroy R."/>
            <person name="Ravi A."/>
            <person name="Getino M."/>
            <person name="Pursley I."/>
            <person name="Horton D.L."/>
            <person name="Alikhan N.F."/>
            <person name="Baker D."/>
            <person name="Gharbi K."/>
            <person name="Hall N."/>
            <person name="Watson M."/>
            <person name="Adriaenssens E.M."/>
            <person name="Foster-Nyarko E."/>
            <person name="Jarju S."/>
            <person name="Secka A."/>
            <person name="Antonio M."/>
            <person name="Oren A."/>
            <person name="Chaudhuri R.R."/>
            <person name="La Ragione R."/>
            <person name="Hildebrand F."/>
            <person name="Pallen M.J."/>
        </authorList>
    </citation>
    <scope>NUCLEOTIDE SEQUENCE</scope>
    <source>
        <strain evidence="7">CHK169-2315</strain>
    </source>
</reference>
<dbReference type="Proteomes" id="UP000823937">
    <property type="component" value="Unassembled WGS sequence"/>
</dbReference>
<evidence type="ECO:0000256" key="3">
    <source>
        <dbReference type="ARBA" id="ARBA00022630"/>
    </source>
</evidence>
<name>A0A9D1TLH8_9BACI</name>
<dbReference type="AlphaFoldDB" id="A0A9D1TLH8"/>